<dbReference type="SUPFAM" id="SSF47616">
    <property type="entry name" value="GST C-terminal domain-like"/>
    <property type="match status" value="1"/>
</dbReference>
<proteinExistence type="inferred from homology"/>
<organism evidence="4 5">
    <name type="scientific">Falsiruegeria litorea R37</name>
    <dbReference type="NCBI Taxonomy" id="1200284"/>
    <lineage>
        <taxon>Bacteria</taxon>
        <taxon>Pseudomonadati</taxon>
        <taxon>Pseudomonadota</taxon>
        <taxon>Alphaproteobacteria</taxon>
        <taxon>Rhodobacterales</taxon>
        <taxon>Roseobacteraceae</taxon>
        <taxon>Falsiruegeria</taxon>
    </lineage>
</organism>
<dbReference type="InterPro" id="IPR005955">
    <property type="entry name" value="GST_Zeta"/>
</dbReference>
<dbReference type="Gene3D" id="3.40.30.10">
    <property type="entry name" value="Glutaredoxin"/>
    <property type="match status" value="1"/>
</dbReference>
<dbReference type="RefSeq" id="WP_085796223.1">
    <property type="nucleotide sequence ID" value="NZ_FWFO01000001.1"/>
</dbReference>
<dbReference type="GO" id="GO:0006559">
    <property type="term" value="P:L-phenylalanine catabolic process"/>
    <property type="evidence" value="ECO:0007669"/>
    <property type="project" value="TreeGrafter"/>
</dbReference>
<dbReference type="GO" id="GO:0006749">
    <property type="term" value="P:glutathione metabolic process"/>
    <property type="evidence" value="ECO:0007669"/>
    <property type="project" value="TreeGrafter"/>
</dbReference>
<dbReference type="SFLD" id="SFLDS00019">
    <property type="entry name" value="Glutathione_Transferase_(cytos"/>
    <property type="match status" value="1"/>
</dbReference>
<dbReference type="NCBIfam" id="TIGR01262">
    <property type="entry name" value="maiA"/>
    <property type="match status" value="1"/>
</dbReference>
<dbReference type="InterPro" id="IPR040079">
    <property type="entry name" value="Glutathione_S-Trfase"/>
</dbReference>
<dbReference type="InterPro" id="IPR010987">
    <property type="entry name" value="Glutathione-S-Trfase_C-like"/>
</dbReference>
<dbReference type="CDD" id="cd03042">
    <property type="entry name" value="GST_N_Zeta"/>
    <property type="match status" value="1"/>
</dbReference>
<keyword evidence="4" id="KW-0670">Pyruvate</keyword>
<keyword evidence="5" id="KW-1185">Reference proteome</keyword>
<dbReference type="SFLD" id="SFLDG00358">
    <property type="entry name" value="Main_(cytGST)"/>
    <property type="match status" value="1"/>
</dbReference>
<dbReference type="CDD" id="cd03191">
    <property type="entry name" value="GST_C_Zeta"/>
    <property type="match status" value="1"/>
</dbReference>
<dbReference type="GO" id="GO:0004364">
    <property type="term" value="F:glutathione transferase activity"/>
    <property type="evidence" value="ECO:0007669"/>
    <property type="project" value="TreeGrafter"/>
</dbReference>
<dbReference type="SUPFAM" id="SSF52833">
    <property type="entry name" value="Thioredoxin-like"/>
    <property type="match status" value="1"/>
</dbReference>
<dbReference type="GO" id="GO:0016034">
    <property type="term" value="F:maleylacetoacetate isomerase activity"/>
    <property type="evidence" value="ECO:0007669"/>
    <property type="project" value="TreeGrafter"/>
</dbReference>
<feature type="domain" description="GST C-terminal" evidence="3">
    <location>
        <begin position="87"/>
        <end position="214"/>
    </location>
</feature>
<dbReference type="Gene3D" id="1.20.1050.10">
    <property type="match status" value="1"/>
</dbReference>
<evidence type="ECO:0000313" key="5">
    <source>
        <dbReference type="Proteomes" id="UP000193077"/>
    </source>
</evidence>
<keyword evidence="4" id="KW-0413">Isomerase</keyword>
<dbReference type="EC" id="5.2.1.4" evidence="4"/>
<comment type="similarity">
    <text evidence="1">Belongs to the GST superfamily. Zeta family.</text>
</comment>
<dbReference type="PROSITE" id="PS50405">
    <property type="entry name" value="GST_CTER"/>
    <property type="match status" value="1"/>
</dbReference>
<reference evidence="4 5" key="1">
    <citation type="submission" date="2017-03" db="EMBL/GenBank/DDBJ databases">
        <authorList>
            <person name="Afonso C.L."/>
            <person name="Miller P.J."/>
            <person name="Scott M.A."/>
            <person name="Spackman E."/>
            <person name="Goraichik I."/>
            <person name="Dimitrov K.M."/>
            <person name="Suarez D.L."/>
            <person name="Swayne D.E."/>
        </authorList>
    </citation>
    <scope>NUCLEOTIDE SEQUENCE [LARGE SCALE GENOMIC DNA]</scope>
    <source>
        <strain evidence="4 5">CECT 7639</strain>
    </source>
</reference>
<dbReference type="AlphaFoldDB" id="A0A1Y5RMX3"/>
<protein>
    <submittedName>
        <fullName evidence="4">Maleylpyruvate isomerase</fullName>
        <ecNumber evidence="4">5.2.1.4</ecNumber>
    </submittedName>
</protein>
<evidence type="ECO:0000259" key="3">
    <source>
        <dbReference type="PROSITE" id="PS50405"/>
    </source>
</evidence>
<dbReference type="InterPro" id="IPR034330">
    <property type="entry name" value="GST_Zeta_C"/>
</dbReference>
<dbReference type="PANTHER" id="PTHR42673">
    <property type="entry name" value="MALEYLACETOACETATE ISOMERASE"/>
    <property type="match status" value="1"/>
</dbReference>
<dbReference type="InterPro" id="IPR034333">
    <property type="entry name" value="GST_Zeta_N"/>
</dbReference>
<dbReference type="GO" id="GO:0050077">
    <property type="term" value="F:maleylpyruvate isomerase activity"/>
    <property type="evidence" value="ECO:0007669"/>
    <property type="project" value="UniProtKB-EC"/>
</dbReference>
<dbReference type="GO" id="GO:0005737">
    <property type="term" value="C:cytoplasm"/>
    <property type="evidence" value="ECO:0007669"/>
    <property type="project" value="InterPro"/>
</dbReference>
<feature type="domain" description="GST N-terminal" evidence="2">
    <location>
        <begin position="2"/>
        <end position="83"/>
    </location>
</feature>
<dbReference type="InterPro" id="IPR036282">
    <property type="entry name" value="Glutathione-S-Trfase_C_sf"/>
</dbReference>
<dbReference type="Proteomes" id="UP000193077">
    <property type="component" value="Unassembled WGS sequence"/>
</dbReference>
<dbReference type="OrthoDB" id="509852at2"/>
<evidence type="ECO:0000313" key="4">
    <source>
        <dbReference type="EMBL" id="SLN21186.1"/>
    </source>
</evidence>
<sequence>MSETVLFDYWRSSASYRVRIALNLAGIAYEAVSVDLVKGEHRSAEHLARNPQGFVPVLEIDGLRLTQSLAILDYLDQTRDLGLLPKDPGARVQSQALAHSIAVDIHPVCNLQVAKHATALSGGTDDMPGEWMTHFIRPGLHAFETLLQAYDQKPFCTGATPSLADICLMPQLYNARRWGADVSDMPRLLGVEAACNAHPSFAAAHPDRWAPTET</sequence>
<accession>A0A1Y5RMX3</accession>
<dbReference type="PANTHER" id="PTHR42673:SF4">
    <property type="entry name" value="MALEYLACETOACETATE ISOMERASE"/>
    <property type="match status" value="1"/>
</dbReference>
<evidence type="ECO:0000256" key="1">
    <source>
        <dbReference type="ARBA" id="ARBA00010007"/>
    </source>
</evidence>
<dbReference type="PROSITE" id="PS50404">
    <property type="entry name" value="GST_NTER"/>
    <property type="match status" value="1"/>
</dbReference>
<evidence type="ECO:0000259" key="2">
    <source>
        <dbReference type="PROSITE" id="PS50404"/>
    </source>
</evidence>
<dbReference type="InterPro" id="IPR004045">
    <property type="entry name" value="Glutathione_S-Trfase_N"/>
</dbReference>
<dbReference type="InterPro" id="IPR036249">
    <property type="entry name" value="Thioredoxin-like_sf"/>
</dbReference>
<dbReference type="Pfam" id="PF02798">
    <property type="entry name" value="GST_N"/>
    <property type="match status" value="1"/>
</dbReference>
<gene>
    <name evidence="4" type="primary">nagL</name>
    <name evidence="4" type="ORF">TRL7639_00554</name>
</gene>
<dbReference type="EMBL" id="FWFO01000001">
    <property type="protein sequence ID" value="SLN21186.1"/>
    <property type="molecule type" value="Genomic_DNA"/>
</dbReference>
<name>A0A1Y5RMX3_9RHOB</name>